<accession>A0A922D0W4</accession>
<protein>
    <submittedName>
        <fullName evidence="1">Uncharacterized protein</fullName>
    </submittedName>
</protein>
<organism evidence="1 2">
    <name type="scientific">Carya illinoinensis</name>
    <name type="common">Pecan</name>
    <dbReference type="NCBI Taxonomy" id="32201"/>
    <lineage>
        <taxon>Eukaryota</taxon>
        <taxon>Viridiplantae</taxon>
        <taxon>Streptophyta</taxon>
        <taxon>Embryophyta</taxon>
        <taxon>Tracheophyta</taxon>
        <taxon>Spermatophyta</taxon>
        <taxon>Magnoliopsida</taxon>
        <taxon>eudicotyledons</taxon>
        <taxon>Gunneridae</taxon>
        <taxon>Pentapetalae</taxon>
        <taxon>rosids</taxon>
        <taxon>fabids</taxon>
        <taxon>Fagales</taxon>
        <taxon>Juglandaceae</taxon>
        <taxon>Carya</taxon>
    </lineage>
</organism>
<sequence>MVNINRNENPIFFSSLPSLALAPHNSSLVSALPLSLRAPSHAKPLFSLTPLPSLPQADTTSQPLSLFSPLPTLPRVTEINLTATIDRRKTVPTETIPLPKLKVGKP</sequence>
<name>A0A922D0W4_CARIL</name>
<evidence type="ECO:0000313" key="2">
    <source>
        <dbReference type="Proteomes" id="UP000811246"/>
    </source>
</evidence>
<dbReference type="AlphaFoldDB" id="A0A922D0W4"/>
<dbReference type="Proteomes" id="UP000811246">
    <property type="component" value="Chromosome 16"/>
</dbReference>
<comment type="caution">
    <text evidence="1">The sequence shown here is derived from an EMBL/GenBank/DDBJ whole genome shotgun (WGS) entry which is preliminary data.</text>
</comment>
<dbReference type="EMBL" id="CM031840">
    <property type="protein sequence ID" value="KAG6672028.1"/>
    <property type="molecule type" value="Genomic_DNA"/>
</dbReference>
<gene>
    <name evidence="1" type="ORF">I3842_16G036200</name>
</gene>
<reference evidence="1" key="1">
    <citation type="submission" date="2021-01" db="EMBL/GenBank/DDBJ databases">
        <authorList>
            <person name="Lovell J.T."/>
            <person name="Bentley N."/>
            <person name="Bhattarai G."/>
            <person name="Jenkins J.W."/>
            <person name="Sreedasyam A."/>
            <person name="Alarcon Y."/>
            <person name="Bock C."/>
            <person name="Boston L."/>
            <person name="Carlson J."/>
            <person name="Cervantes K."/>
            <person name="Clermont K."/>
            <person name="Krom N."/>
            <person name="Kubenka K."/>
            <person name="Mamidi S."/>
            <person name="Mattison C."/>
            <person name="Monteros M."/>
            <person name="Pisani C."/>
            <person name="Plott C."/>
            <person name="Rajasekar S."/>
            <person name="Rhein H.S."/>
            <person name="Rohla C."/>
            <person name="Song M."/>
            <person name="Hilaire R.S."/>
            <person name="Shu S."/>
            <person name="Wells L."/>
            <person name="Wang X."/>
            <person name="Webber J."/>
            <person name="Heerema R.J."/>
            <person name="Klein P."/>
            <person name="Conner P."/>
            <person name="Grauke L."/>
            <person name="Grimwood J."/>
            <person name="Schmutz J."/>
            <person name="Randall J.J."/>
        </authorList>
    </citation>
    <scope>NUCLEOTIDE SEQUENCE</scope>
    <source>
        <tissue evidence="1">Leaf</tissue>
    </source>
</reference>
<dbReference type="EMBL" id="CM031840">
    <property type="protein sequence ID" value="KAG6672027.1"/>
    <property type="molecule type" value="Genomic_DNA"/>
</dbReference>
<proteinExistence type="predicted"/>
<evidence type="ECO:0000313" key="1">
    <source>
        <dbReference type="EMBL" id="KAG6672027.1"/>
    </source>
</evidence>